<dbReference type="GO" id="GO:0008757">
    <property type="term" value="F:S-adenosylmethionine-dependent methyltransferase activity"/>
    <property type="evidence" value="ECO:0007669"/>
    <property type="project" value="InterPro"/>
</dbReference>
<sequence length="251" mass="29155">MTPFPFSKSPAFILPQSPPFYLSNFGYWEGESSYKNAGIRFVSEFAKGCQLKTESKILEVGSGLGGSLLYWSKFYHPKLLSAINLPGEQSEFAEQLFGSNNIEVKPFLKGSWEVLESLPDSTYDYVFSLDAAYHFKNLSEFYKESYRVLKPGGKFVFTNFQIAENKFKKFVWLYLPFLIPKENLKLNEETILELKSMGWKQIENQNWTLFVIKGFTNHSTNLPISLRAFAKVLDWFVNYLGLTYYYHVFEK</sequence>
<keyword evidence="3" id="KW-0489">Methyltransferase</keyword>
<dbReference type="EMBL" id="RQHU01000005">
    <property type="protein sequence ID" value="TGN14783.1"/>
    <property type="molecule type" value="Genomic_DNA"/>
</dbReference>
<evidence type="ECO:0000259" key="2">
    <source>
        <dbReference type="Pfam" id="PF08241"/>
    </source>
</evidence>
<keyword evidence="4" id="KW-1185">Reference proteome</keyword>
<dbReference type="GO" id="GO:0032259">
    <property type="term" value="P:methylation"/>
    <property type="evidence" value="ECO:0007669"/>
    <property type="project" value="UniProtKB-KW"/>
</dbReference>
<dbReference type="OrthoDB" id="9769602at2"/>
<dbReference type="SUPFAM" id="SSF53335">
    <property type="entry name" value="S-adenosyl-L-methionine-dependent methyltransferases"/>
    <property type="match status" value="1"/>
</dbReference>
<keyword evidence="1 3" id="KW-0808">Transferase</keyword>
<dbReference type="CDD" id="cd02440">
    <property type="entry name" value="AdoMet_MTases"/>
    <property type="match status" value="1"/>
</dbReference>
<dbReference type="InterPro" id="IPR029063">
    <property type="entry name" value="SAM-dependent_MTases_sf"/>
</dbReference>
<organism evidence="3 4">
    <name type="scientific">Leptospira bandrabouensis</name>
    <dbReference type="NCBI Taxonomy" id="2484903"/>
    <lineage>
        <taxon>Bacteria</taxon>
        <taxon>Pseudomonadati</taxon>
        <taxon>Spirochaetota</taxon>
        <taxon>Spirochaetia</taxon>
        <taxon>Leptospirales</taxon>
        <taxon>Leptospiraceae</taxon>
        <taxon>Leptospira</taxon>
    </lineage>
</organism>
<dbReference type="Proteomes" id="UP000297649">
    <property type="component" value="Unassembled WGS sequence"/>
</dbReference>
<dbReference type="Gene3D" id="3.40.50.150">
    <property type="entry name" value="Vaccinia Virus protein VP39"/>
    <property type="match status" value="1"/>
</dbReference>
<reference evidence="3" key="1">
    <citation type="journal article" date="2019" name="PLoS Negl. Trop. Dis.">
        <title>Revisiting the worldwide diversity of Leptospira species in the environment.</title>
        <authorList>
            <person name="Vincent A.T."/>
            <person name="Schiettekatte O."/>
            <person name="Bourhy P."/>
            <person name="Veyrier F.J."/>
            <person name="Picardeau M."/>
        </authorList>
    </citation>
    <scope>NUCLEOTIDE SEQUENCE [LARGE SCALE GENOMIC DNA]</scope>
    <source>
        <strain evidence="3">201601109</strain>
    </source>
</reference>
<dbReference type="Pfam" id="PF08241">
    <property type="entry name" value="Methyltransf_11"/>
    <property type="match status" value="1"/>
</dbReference>
<dbReference type="PANTHER" id="PTHR44068:SF11">
    <property type="entry name" value="GERANYL DIPHOSPHATE 2-C-METHYLTRANSFERASE"/>
    <property type="match status" value="1"/>
</dbReference>
<protein>
    <submittedName>
        <fullName evidence="3">Class I SAM-dependent methyltransferase</fullName>
    </submittedName>
</protein>
<name>A0A6H3NTS5_9LEPT</name>
<proteinExistence type="predicted"/>
<accession>A0A6H3NTS5</accession>
<comment type="caution">
    <text evidence="3">The sequence shown here is derived from an EMBL/GenBank/DDBJ whole genome shotgun (WGS) entry which is preliminary data.</text>
</comment>
<evidence type="ECO:0000313" key="3">
    <source>
        <dbReference type="EMBL" id="TGN14783.1"/>
    </source>
</evidence>
<dbReference type="RefSeq" id="WP_135744504.1">
    <property type="nucleotide sequence ID" value="NZ_RQHT01000014.1"/>
</dbReference>
<dbReference type="PANTHER" id="PTHR44068">
    <property type="entry name" value="ZGC:194242"/>
    <property type="match status" value="1"/>
</dbReference>
<dbReference type="AlphaFoldDB" id="A0A6H3NTS5"/>
<evidence type="ECO:0000256" key="1">
    <source>
        <dbReference type="ARBA" id="ARBA00022679"/>
    </source>
</evidence>
<dbReference type="InterPro" id="IPR050447">
    <property type="entry name" value="Erg6_SMT_methyltransf"/>
</dbReference>
<gene>
    <name evidence="3" type="ORF">EHR08_00295</name>
</gene>
<evidence type="ECO:0000313" key="4">
    <source>
        <dbReference type="Proteomes" id="UP000297649"/>
    </source>
</evidence>
<feature type="domain" description="Methyltransferase type 11" evidence="2">
    <location>
        <begin position="58"/>
        <end position="157"/>
    </location>
</feature>
<dbReference type="InterPro" id="IPR013216">
    <property type="entry name" value="Methyltransf_11"/>
</dbReference>